<evidence type="ECO:0000256" key="1">
    <source>
        <dbReference type="ARBA" id="ARBA00022801"/>
    </source>
</evidence>
<dbReference type="PANTHER" id="PTHR43794:SF11">
    <property type="entry name" value="AMIDOHYDROLASE-RELATED DOMAIN-CONTAINING PROTEIN"/>
    <property type="match status" value="1"/>
</dbReference>
<dbReference type="CDD" id="cd01298">
    <property type="entry name" value="ATZ_TRZ_like"/>
    <property type="match status" value="1"/>
</dbReference>
<evidence type="ECO:0000259" key="2">
    <source>
        <dbReference type="Pfam" id="PF01979"/>
    </source>
</evidence>
<name>A0ABM7LR46_9ACTN</name>
<keyword evidence="1" id="KW-0378">Hydrolase</keyword>
<dbReference type="NCBIfam" id="NF006055">
    <property type="entry name" value="PRK08203.1"/>
    <property type="match status" value="1"/>
</dbReference>
<organism evidence="3 4">
    <name type="scientific">Actinoplanes ianthinogenes</name>
    <dbReference type="NCBI Taxonomy" id="122358"/>
    <lineage>
        <taxon>Bacteria</taxon>
        <taxon>Bacillati</taxon>
        <taxon>Actinomycetota</taxon>
        <taxon>Actinomycetes</taxon>
        <taxon>Micromonosporales</taxon>
        <taxon>Micromonosporaceae</taxon>
        <taxon>Actinoplanes</taxon>
    </lineage>
</organism>
<gene>
    <name evidence="3" type="ORF">Aiant_23900</name>
</gene>
<evidence type="ECO:0000313" key="4">
    <source>
        <dbReference type="Proteomes" id="UP000676967"/>
    </source>
</evidence>
<dbReference type="EMBL" id="AP023356">
    <property type="protein sequence ID" value="BCJ41733.1"/>
    <property type="molecule type" value="Genomic_DNA"/>
</dbReference>
<accession>A0ABM7LR46</accession>
<sequence>MIVIENATIATVDAEGREYADGHVVVGDDGRIAAVGLGRADISGEATRVDGKHHLVTPGLVNTHHHLYQWATRGLALDETLFGWLTTLYPIWGRLDAEIVGAAAGAGLGWLALSGCTTSMDHHYVFPRDGGDVLEAEIEAARTIGVRFHPTRGSMDLSRKDGGLPPDHVVEDTDEALAATEAAIDRWHDPSADAMLQIAVAPCSPFSVTTRLMEEAAVLARRRGVRLHTHLAETDDEEEFCRKQFNCTPVEYAERVGWLGDDVWLAHGVHLDDSAIAKLGATGTGVAHCPSSNARLGAGMARVRELVDHGVPVGLGVDGAASQEVSHLGAELRQALYTARQRGGPAAMDAREALRLGTIGGARCLGRQDDLGSIEVGKLADLVMWDLGGLGHDGIDDKVAALVFGPPARVGLSLVGGRPVVERGELVNADEETLTAAARRAHRRLMAAERQ</sequence>
<dbReference type="InterPro" id="IPR011059">
    <property type="entry name" value="Metal-dep_hydrolase_composite"/>
</dbReference>
<dbReference type="PANTHER" id="PTHR43794">
    <property type="entry name" value="AMINOHYDROLASE SSNA-RELATED"/>
    <property type="match status" value="1"/>
</dbReference>
<dbReference type="Gene3D" id="2.30.40.10">
    <property type="entry name" value="Urease, subunit C, domain 1"/>
    <property type="match status" value="1"/>
</dbReference>
<protein>
    <submittedName>
        <fullName evidence="3">8-oxoguanine deaminase</fullName>
    </submittedName>
</protein>
<dbReference type="InterPro" id="IPR006680">
    <property type="entry name" value="Amidohydro-rel"/>
</dbReference>
<evidence type="ECO:0000313" key="3">
    <source>
        <dbReference type="EMBL" id="BCJ41733.1"/>
    </source>
</evidence>
<dbReference type="Proteomes" id="UP000676967">
    <property type="component" value="Chromosome"/>
</dbReference>
<feature type="domain" description="Amidohydrolase-related" evidence="2">
    <location>
        <begin position="55"/>
        <end position="405"/>
    </location>
</feature>
<dbReference type="SUPFAM" id="SSF51556">
    <property type="entry name" value="Metallo-dependent hydrolases"/>
    <property type="match status" value="1"/>
</dbReference>
<proteinExistence type="predicted"/>
<dbReference type="RefSeq" id="WP_189333164.1">
    <property type="nucleotide sequence ID" value="NZ_AP023356.1"/>
</dbReference>
<reference evidence="3 4" key="1">
    <citation type="submission" date="2020-08" db="EMBL/GenBank/DDBJ databases">
        <title>Whole genome shotgun sequence of Actinoplanes ianthinogenes NBRC 13996.</title>
        <authorList>
            <person name="Komaki H."/>
            <person name="Tamura T."/>
        </authorList>
    </citation>
    <scope>NUCLEOTIDE SEQUENCE [LARGE SCALE GENOMIC DNA]</scope>
    <source>
        <strain evidence="3 4">NBRC 13996</strain>
    </source>
</reference>
<dbReference type="InterPro" id="IPR050287">
    <property type="entry name" value="MTA/SAH_deaminase"/>
</dbReference>
<dbReference type="SUPFAM" id="SSF51338">
    <property type="entry name" value="Composite domain of metallo-dependent hydrolases"/>
    <property type="match status" value="1"/>
</dbReference>
<dbReference type="Pfam" id="PF01979">
    <property type="entry name" value="Amidohydro_1"/>
    <property type="match status" value="1"/>
</dbReference>
<dbReference type="Gene3D" id="3.20.20.140">
    <property type="entry name" value="Metal-dependent hydrolases"/>
    <property type="match status" value="1"/>
</dbReference>
<dbReference type="InterPro" id="IPR032466">
    <property type="entry name" value="Metal_Hydrolase"/>
</dbReference>
<keyword evidence="4" id="KW-1185">Reference proteome</keyword>